<name>T0YK13_9ZZZZ</name>
<evidence type="ECO:0000256" key="1">
    <source>
        <dbReference type="SAM" id="Phobius"/>
    </source>
</evidence>
<organism evidence="2">
    <name type="scientific">mine drainage metagenome</name>
    <dbReference type="NCBI Taxonomy" id="410659"/>
    <lineage>
        <taxon>unclassified sequences</taxon>
        <taxon>metagenomes</taxon>
        <taxon>ecological metagenomes</taxon>
    </lineage>
</organism>
<evidence type="ECO:0000313" key="2">
    <source>
        <dbReference type="EMBL" id="EQD33498.1"/>
    </source>
</evidence>
<gene>
    <name evidence="2" type="ORF">B2A_13117</name>
</gene>
<feature type="non-terminal residue" evidence="2">
    <location>
        <position position="1"/>
    </location>
</feature>
<comment type="caution">
    <text evidence="2">The sequence shown here is derived from an EMBL/GenBank/DDBJ whole genome shotgun (WGS) entry which is preliminary data.</text>
</comment>
<keyword evidence="1" id="KW-1133">Transmembrane helix</keyword>
<keyword evidence="1" id="KW-0472">Membrane</keyword>
<dbReference type="AlphaFoldDB" id="T0YK13"/>
<dbReference type="InterPro" id="IPR010390">
    <property type="entry name" value="ABC-2_transporter-like"/>
</dbReference>
<protein>
    <submittedName>
        <fullName evidence="2">Membrane protein containing DUF990</fullName>
    </submittedName>
</protein>
<accession>T0YK13</accession>
<reference evidence="2" key="2">
    <citation type="journal article" date="2014" name="ISME J.">
        <title>Microbial stratification in low pH oxic and suboxic macroscopic growths along an acid mine drainage.</title>
        <authorList>
            <person name="Mendez-Garcia C."/>
            <person name="Mesa V."/>
            <person name="Sprenger R.R."/>
            <person name="Richter M."/>
            <person name="Diez M.S."/>
            <person name="Solano J."/>
            <person name="Bargiela R."/>
            <person name="Golyshina O.V."/>
            <person name="Manteca A."/>
            <person name="Ramos J.L."/>
            <person name="Gallego J.R."/>
            <person name="Llorente I."/>
            <person name="Martins Dos Santos V.A."/>
            <person name="Jensen O.N."/>
            <person name="Pelaez A.I."/>
            <person name="Sanchez J."/>
            <person name="Ferrer M."/>
        </authorList>
    </citation>
    <scope>NUCLEOTIDE SEQUENCE</scope>
</reference>
<proteinExistence type="predicted"/>
<dbReference type="EMBL" id="AUZZ01009488">
    <property type="protein sequence ID" value="EQD33498.1"/>
    <property type="molecule type" value="Genomic_DNA"/>
</dbReference>
<keyword evidence="1" id="KW-0812">Transmembrane</keyword>
<feature type="transmembrane region" description="Helical" evidence="1">
    <location>
        <begin position="51"/>
        <end position="71"/>
    </location>
</feature>
<reference evidence="2" key="1">
    <citation type="submission" date="2013-08" db="EMBL/GenBank/DDBJ databases">
        <authorList>
            <person name="Mendez C."/>
            <person name="Richter M."/>
            <person name="Ferrer M."/>
            <person name="Sanchez J."/>
        </authorList>
    </citation>
    <scope>NUCLEOTIDE SEQUENCE</scope>
</reference>
<sequence>YEIGTGLLGGAIIPLSLFPSYFGNVLYALPFQFMFYIPITEFTGIGTINPQIFLVGLAWLAALIAIAYASWKFAFSKLTSAGG</sequence>
<dbReference type="Pfam" id="PF06182">
    <property type="entry name" value="ABC2_membrane_6"/>
    <property type="match status" value="1"/>
</dbReference>